<gene>
    <name evidence="1" type="ORF">Q604_UNBC12462G0002</name>
</gene>
<proteinExistence type="predicted"/>
<feature type="non-terminal residue" evidence="1">
    <location>
        <position position="1"/>
    </location>
</feature>
<reference evidence="1" key="1">
    <citation type="submission" date="2013-12" db="EMBL/GenBank/DDBJ databases">
        <title>A Varibaculum cambriense genome reconstructed from a premature infant gut community with otherwise low bacterial novelty that shifts toward anaerobic metabolism during the third week of life.</title>
        <authorList>
            <person name="Brown C.T."/>
            <person name="Sharon I."/>
            <person name="Thomas B.C."/>
            <person name="Castelle C.J."/>
            <person name="Morowitz M.J."/>
            <person name="Banfield J.F."/>
        </authorList>
    </citation>
    <scope>NUCLEOTIDE SEQUENCE</scope>
</reference>
<name>W1XSI0_9ZZZZ</name>
<sequence>LHIVSKFLFENETMTCNELEDLIRKEAAN</sequence>
<accession>W1XSI0</accession>
<comment type="caution">
    <text evidence="1">The sequence shown here is derived from an EMBL/GenBank/DDBJ whole genome shotgun (WGS) entry which is preliminary data.</text>
</comment>
<evidence type="ECO:0000313" key="1">
    <source>
        <dbReference type="EMBL" id="ETJ33091.1"/>
    </source>
</evidence>
<organism evidence="1">
    <name type="scientific">human gut metagenome</name>
    <dbReference type="NCBI Taxonomy" id="408170"/>
    <lineage>
        <taxon>unclassified sequences</taxon>
        <taxon>metagenomes</taxon>
        <taxon>organismal metagenomes</taxon>
    </lineage>
</organism>
<dbReference type="EMBL" id="AZMM01012462">
    <property type="protein sequence ID" value="ETJ33091.1"/>
    <property type="molecule type" value="Genomic_DNA"/>
</dbReference>
<protein>
    <submittedName>
        <fullName evidence="1">Uncharacterized protein</fullName>
    </submittedName>
</protein>
<dbReference type="AlphaFoldDB" id="W1XSI0"/>